<organism evidence="12 13">
    <name type="scientific">Sphaerisporangium aureirubrum</name>
    <dbReference type="NCBI Taxonomy" id="1544736"/>
    <lineage>
        <taxon>Bacteria</taxon>
        <taxon>Bacillati</taxon>
        <taxon>Actinomycetota</taxon>
        <taxon>Actinomycetes</taxon>
        <taxon>Streptosporangiales</taxon>
        <taxon>Streptosporangiaceae</taxon>
        <taxon>Sphaerisporangium</taxon>
    </lineage>
</organism>
<evidence type="ECO:0000256" key="2">
    <source>
        <dbReference type="ARBA" id="ARBA00004687"/>
    </source>
</evidence>
<evidence type="ECO:0000256" key="7">
    <source>
        <dbReference type="ARBA" id="ARBA00022824"/>
    </source>
</evidence>
<dbReference type="PANTHER" id="PTHR12468:SF2">
    <property type="entry name" value="GPI MANNOSYLTRANSFERASE 2"/>
    <property type="match status" value="1"/>
</dbReference>
<dbReference type="GO" id="GO:0016757">
    <property type="term" value="F:glycosyltransferase activity"/>
    <property type="evidence" value="ECO:0007669"/>
    <property type="project" value="UniProtKB-KW"/>
</dbReference>
<comment type="subcellular location">
    <subcellularLocation>
        <location evidence="1">Endoplasmic reticulum membrane</location>
        <topology evidence="1">Multi-pass membrane protein</topology>
    </subcellularLocation>
</comment>
<accession>A0ABW1NNA2</accession>
<evidence type="ECO:0000256" key="8">
    <source>
        <dbReference type="ARBA" id="ARBA00022989"/>
    </source>
</evidence>
<dbReference type="Pfam" id="PF04188">
    <property type="entry name" value="Mannosyl_trans2"/>
    <property type="match status" value="1"/>
</dbReference>
<feature type="transmembrane region" description="Helical" evidence="11">
    <location>
        <begin position="402"/>
        <end position="428"/>
    </location>
</feature>
<evidence type="ECO:0000313" key="12">
    <source>
        <dbReference type="EMBL" id="MFC6084671.1"/>
    </source>
</evidence>
<keyword evidence="4 12" id="KW-0328">Glycosyltransferase</keyword>
<proteinExistence type="predicted"/>
<keyword evidence="9 11" id="KW-0472">Membrane</keyword>
<name>A0ABW1NNA2_9ACTN</name>
<feature type="transmembrane region" description="Helical" evidence="11">
    <location>
        <begin position="156"/>
        <end position="177"/>
    </location>
</feature>
<feature type="transmembrane region" description="Helical" evidence="11">
    <location>
        <begin position="235"/>
        <end position="257"/>
    </location>
</feature>
<keyword evidence="5" id="KW-0808">Transferase</keyword>
<sequence>MTQHGARNDLSDINDTPPSGRDVASDVPPRPGESGSQATEDGSPGAGSGAPDGEEAPRRWWPPKWMTDAGDRVALLIWFASHVGFLIYMYLAGPGRTTDPFLNRLTRWDAENFIAIADYGYDGPPGMQDSGKLPAFFPGMALLIKLLRPYISDARLATVLISLVSSAVLAVALSRLAESYRPGTGRYAVAALFLSPFAAFLYTGYSEALFLALAIPAWLLARKGRWEDAALCATFAASVRISGAFLAFGILVMFLIAKNGLREPGGLRRAPWLLLPGVPLVLYSAYQWSRTGDWLAYNTVQAQYWGRHPVWPWEALVNTWNRAGEVPTLTVSYYEEIIAAAVLLLLVIALAVFRRWPELAYIAPQALSFLALSEFYMSIGRASLTWFPLWIAIAIAGERRRWVWYLALGIMIPVMAINVGHFTTGAWIG</sequence>
<evidence type="ECO:0000256" key="6">
    <source>
        <dbReference type="ARBA" id="ARBA00022692"/>
    </source>
</evidence>
<keyword evidence="7" id="KW-0256">Endoplasmic reticulum</keyword>
<dbReference type="RefSeq" id="WP_380757982.1">
    <property type="nucleotide sequence ID" value="NZ_JBHSRF010000047.1"/>
</dbReference>
<dbReference type="PANTHER" id="PTHR12468">
    <property type="entry name" value="GPI MANNOSYLTRANSFERASE 2"/>
    <property type="match status" value="1"/>
</dbReference>
<comment type="caution">
    <text evidence="12">The sequence shown here is derived from an EMBL/GenBank/DDBJ whole genome shotgun (WGS) entry which is preliminary data.</text>
</comment>
<evidence type="ECO:0000256" key="11">
    <source>
        <dbReference type="SAM" id="Phobius"/>
    </source>
</evidence>
<keyword evidence="8 11" id="KW-1133">Transmembrane helix</keyword>
<evidence type="ECO:0000256" key="1">
    <source>
        <dbReference type="ARBA" id="ARBA00004477"/>
    </source>
</evidence>
<keyword evidence="13" id="KW-1185">Reference proteome</keyword>
<evidence type="ECO:0000256" key="5">
    <source>
        <dbReference type="ARBA" id="ARBA00022679"/>
    </source>
</evidence>
<dbReference type="InterPro" id="IPR007315">
    <property type="entry name" value="PIG-V/Gpi18"/>
</dbReference>
<keyword evidence="6 11" id="KW-0812">Transmembrane</keyword>
<evidence type="ECO:0000256" key="9">
    <source>
        <dbReference type="ARBA" id="ARBA00023136"/>
    </source>
</evidence>
<evidence type="ECO:0000256" key="4">
    <source>
        <dbReference type="ARBA" id="ARBA00022676"/>
    </source>
</evidence>
<gene>
    <name evidence="12" type="ORF">ACFP1K_26165</name>
</gene>
<feature type="compositionally biased region" description="Basic and acidic residues" evidence="10">
    <location>
        <begin position="1"/>
        <end position="10"/>
    </location>
</feature>
<evidence type="ECO:0000313" key="13">
    <source>
        <dbReference type="Proteomes" id="UP001596137"/>
    </source>
</evidence>
<evidence type="ECO:0000256" key="10">
    <source>
        <dbReference type="SAM" id="MobiDB-lite"/>
    </source>
</evidence>
<feature type="region of interest" description="Disordered" evidence="10">
    <location>
        <begin position="1"/>
        <end position="62"/>
    </location>
</feature>
<feature type="transmembrane region" description="Helical" evidence="11">
    <location>
        <begin position="337"/>
        <end position="354"/>
    </location>
</feature>
<dbReference type="EMBL" id="JBHSRF010000047">
    <property type="protein sequence ID" value="MFC6084671.1"/>
    <property type="molecule type" value="Genomic_DNA"/>
</dbReference>
<evidence type="ECO:0000256" key="3">
    <source>
        <dbReference type="ARBA" id="ARBA00022502"/>
    </source>
</evidence>
<feature type="transmembrane region" description="Helical" evidence="11">
    <location>
        <begin position="269"/>
        <end position="286"/>
    </location>
</feature>
<comment type="pathway">
    <text evidence="2">Glycolipid biosynthesis; glycosylphosphatidylinositol-anchor biosynthesis.</text>
</comment>
<keyword evidence="3" id="KW-0337">GPI-anchor biosynthesis</keyword>
<protein>
    <submittedName>
        <fullName evidence="12">Mannosyltransferase family protein</fullName>
    </submittedName>
</protein>
<feature type="transmembrane region" description="Helical" evidence="11">
    <location>
        <begin position="189"/>
        <end position="215"/>
    </location>
</feature>
<reference evidence="13" key="1">
    <citation type="journal article" date="2019" name="Int. J. Syst. Evol. Microbiol.">
        <title>The Global Catalogue of Microorganisms (GCM) 10K type strain sequencing project: providing services to taxonomists for standard genome sequencing and annotation.</title>
        <authorList>
            <consortium name="The Broad Institute Genomics Platform"/>
            <consortium name="The Broad Institute Genome Sequencing Center for Infectious Disease"/>
            <person name="Wu L."/>
            <person name="Ma J."/>
        </authorList>
    </citation>
    <scope>NUCLEOTIDE SEQUENCE [LARGE SCALE GENOMIC DNA]</scope>
    <source>
        <strain evidence="13">JCM 30346</strain>
    </source>
</reference>
<feature type="transmembrane region" description="Helical" evidence="11">
    <location>
        <begin position="73"/>
        <end position="91"/>
    </location>
</feature>
<dbReference type="Proteomes" id="UP001596137">
    <property type="component" value="Unassembled WGS sequence"/>
</dbReference>